<reference evidence="2 3" key="1">
    <citation type="submission" date="2020-12" db="EMBL/GenBank/DDBJ databases">
        <title>FDA dAtabase for Regulatory Grade micrObial Sequences (FDA-ARGOS): Supporting development and validation of Infectious Disease Dx tests.</title>
        <authorList>
            <person name="Nelson B."/>
            <person name="Plummer A."/>
            <person name="Tallon L."/>
            <person name="Sadzewicz L."/>
            <person name="Zhao X."/>
            <person name="Boylan J."/>
            <person name="Ott S."/>
            <person name="Bowen H."/>
            <person name="Vavikolanu K."/>
            <person name="Mehta A."/>
            <person name="Aluvathingal J."/>
            <person name="Nadendla S."/>
            <person name="Myers T."/>
            <person name="Yan Y."/>
            <person name="Sichtig H."/>
        </authorList>
    </citation>
    <scope>NUCLEOTIDE SEQUENCE [LARGE SCALE GENOMIC DNA]</scope>
    <source>
        <strain evidence="2 3">FDAARGOS_923</strain>
    </source>
</reference>
<protein>
    <submittedName>
        <fullName evidence="2">Uncharacterized protein</fullName>
    </submittedName>
</protein>
<evidence type="ECO:0000313" key="3">
    <source>
        <dbReference type="Proteomes" id="UP000595038"/>
    </source>
</evidence>
<keyword evidence="1" id="KW-0732">Signal</keyword>
<feature type="chain" id="PRO_5044207787" evidence="1">
    <location>
        <begin position="22"/>
        <end position="173"/>
    </location>
</feature>
<dbReference type="AlphaFoldDB" id="A0AB37GT32"/>
<dbReference type="EMBL" id="CP065647">
    <property type="protein sequence ID" value="QPR74394.1"/>
    <property type="molecule type" value="Genomic_DNA"/>
</dbReference>
<dbReference type="Proteomes" id="UP000595038">
    <property type="component" value="Chromosome"/>
</dbReference>
<evidence type="ECO:0000256" key="1">
    <source>
        <dbReference type="SAM" id="SignalP"/>
    </source>
</evidence>
<organism evidence="2 3">
    <name type="scientific">Bacillus licheniformis</name>
    <dbReference type="NCBI Taxonomy" id="1402"/>
    <lineage>
        <taxon>Bacteria</taxon>
        <taxon>Bacillati</taxon>
        <taxon>Bacillota</taxon>
        <taxon>Bacilli</taxon>
        <taxon>Bacillales</taxon>
        <taxon>Bacillaceae</taxon>
        <taxon>Bacillus</taxon>
    </lineage>
</organism>
<name>A0AB37GT32_BACLI</name>
<sequence>MKKTVLPLAATFILVSSTIFSLPESAGATSNTVEEEWVTIDEAEQSSPAILENALEPAFNITAKKDYTTNWRMKKVRAGNGWWRCKYSMLTTARAKKKINKIEAKSRLYAQSGGLTKSVTDTNKNSSYAGAEAIGGVTGGWGCKGSAYGNSRYEQKGYKTVTHQKKYNIFDLL</sequence>
<gene>
    <name evidence="2" type="ORF">I6G80_09050</name>
</gene>
<accession>A0AB37GT32</accession>
<proteinExistence type="predicted"/>
<feature type="signal peptide" evidence="1">
    <location>
        <begin position="1"/>
        <end position="21"/>
    </location>
</feature>
<evidence type="ECO:0000313" key="2">
    <source>
        <dbReference type="EMBL" id="QPR74394.1"/>
    </source>
</evidence>
<dbReference type="RefSeq" id="WP_009329446.1">
    <property type="nucleotide sequence ID" value="NZ_CAJTDY010000003.1"/>
</dbReference>